<dbReference type="Pfam" id="PF14206">
    <property type="entry name" value="Cys_rich_CPCC"/>
    <property type="match status" value="1"/>
</dbReference>
<comment type="caution">
    <text evidence="2">The sequence shown here is derived from an EMBL/GenBank/DDBJ whole genome shotgun (WGS) entry which is preliminary data.</text>
</comment>
<dbReference type="InterPro" id="IPR025983">
    <property type="entry name" value="Cys_rich_CPCC"/>
</dbReference>
<protein>
    <recommendedName>
        <fullName evidence="1">Cysteine-rich CPCC domain-containing protein</fullName>
    </recommendedName>
</protein>
<proteinExistence type="predicted"/>
<evidence type="ECO:0000259" key="1">
    <source>
        <dbReference type="Pfam" id="PF14206"/>
    </source>
</evidence>
<dbReference type="AlphaFoldDB" id="A0A4Y8VKY0"/>
<dbReference type="EMBL" id="SPDQ01000012">
    <property type="protein sequence ID" value="TFH81159.1"/>
    <property type="molecule type" value="Genomic_DNA"/>
</dbReference>
<sequence length="178" mass="19768">MTASASRSCSTGGELTIPVQNSSLYQSSCSTQSKTNDDLPNNINDSKYNKLIQVALKSKLKGITNIYLSKRLASLKLGDYEVYGDIEPLEACPCCGYHTLPSLANYDICDLCHWEDNGTTSLDSYSSPNHMTLREAKESFAKKIRKPEEKGKKGTDLFFEKINPSPFQSPFHMLVAKL</sequence>
<accession>A0A4Y8VKY0</accession>
<evidence type="ECO:0000313" key="3">
    <source>
        <dbReference type="Proteomes" id="UP000297555"/>
    </source>
</evidence>
<organism evidence="2 3">
    <name type="scientific">Pseudomonas kribbensis</name>
    <dbReference type="NCBI Taxonomy" id="1628086"/>
    <lineage>
        <taxon>Bacteria</taxon>
        <taxon>Pseudomonadati</taxon>
        <taxon>Pseudomonadota</taxon>
        <taxon>Gammaproteobacteria</taxon>
        <taxon>Pseudomonadales</taxon>
        <taxon>Pseudomonadaceae</taxon>
        <taxon>Pseudomonas</taxon>
    </lineage>
</organism>
<name>A0A4Y8VKY0_9PSED</name>
<reference evidence="2 3" key="1">
    <citation type="submission" date="2019-03" db="EMBL/GenBank/DDBJ databases">
        <title>Draft genome sequence of humic substances-degrading Pseudomonas kribbensis CHA-19 from forest soil.</title>
        <authorList>
            <person name="Kim D."/>
        </authorList>
    </citation>
    <scope>NUCLEOTIDE SEQUENCE [LARGE SCALE GENOMIC DNA]</scope>
    <source>
        <strain evidence="2 3">CHA-19</strain>
    </source>
</reference>
<feature type="domain" description="Cysteine-rich CPCC" evidence="1">
    <location>
        <begin position="91"/>
        <end position="142"/>
    </location>
</feature>
<dbReference type="OrthoDB" id="1456570at2"/>
<evidence type="ECO:0000313" key="2">
    <source>
        <dbReference type="EMBL" id="TFH81159.1"/>
    </source>
</evidence>
<dbReference type="Proteomes" id="UP000297555">
    <property type="component" value="Unassembled WGS sequence"/>
</dbReference>
<gene>
    <name evidence="2" type="ORF">E4J90_10050</name>
</gene>